<accession>A0A1M6DBP6</accession>
<dbReference type="EMBL" id="FQZF01000004">
    <property type="protein sequence ID" value="SHI70501.1"/>
    <property type="molecule type" value="Genomic_DNA"/>
</dbReference>
<dbReference type="Proteomes" id="UP000184387">
    <property type="component" value="Unassembled WGS sequence"/>
</dbReference>
<dbReference type="AlphaFoldDB" id="A0A1M6DBP6"/>
<dbReference type="InterPro" id="IPR018679">
    <property type="entry name" value="DUF2161"/>
</dbReference>
<reference evidence="1 2" key="1">
    <citation type="submission" date="2016-11" db="EMBL/GenBank/DDBJ databases">
        <authorList>
            <person name="Jaros S."/>
            <person name="Januszkiewicz K."/>
            <person name="Wedrychowicz H."/>
        </authorList>
    </citation>
    <scope>NUCLEOTIDE SEQUENCE [LARGE SCALE GENOMIC DNA]</scope>
    <source>
        <strain evidence="1 2">DSM 14916</strain>
    </source>
</reference>
<protein>
    <submittedName>
        <fullName evidence="1">Uncharacterized protein</fullName>
    </submittedName>
</protein>
<dbReference type="RefSeq" id="WP_245818190.1">
    <property type="nucleotide sequence ID" value="NZ_FQZF01000004.1"/>
</dbReference>
<proteinExistence type="predicted"/>
<organism evidence="1 2">
    <name type="scientific">Muricoccus roseus</name>
    <dbReference type="NCBI Taxonomy" id="198092"/>
    <lineage>
        <taxon>Bacteria</taxon>
        <taxon>Pseudomonadati</taxon>
        <taxon>Pseudomonadota</taxon>
        <taxon>Alphaproteobacteria</taxon>
        <taxon>Acetobacterales</taxon>
        <taxon>Roseomonadaceae</taxon>
        <taxon>Muricoccus</taxon>
    </lineage>
</organism>
<evidence type="ECO:0000313" key="2">
    <source>
        <dbReference type="Proteomes" id="UP000184387"/>
    </source>
</evidence>
<evidence type="ECO:0000313" key="1">
    <source>
        <dbReference type="EMBL" id="SHI70501.1"/>
    </source>
</evidence>
<dbReference type="Pfam" id="PF09929">
    <property type="entry name" value="DUF2161"/>
    <property type="match status" value="1"/>
</dbReference>
<sequence>MCGCDIVALRPGEPPFLVITELKMSFTLDLLLQGVDRLAVADEVWLAIRASRRGRDRDRRVHKLCRLLGFGLLAVDAAGKRVEVLAEPAAYRPRPNPKRRALLLREHRNRKGDPNQGGASRTPIMTAYRQQALACAEALREGPAPVKQIRLAAPDAARILQRNVYGWFERAERGVYRLTAIGIEALKGM</sequence>
<gene>
    <name evidence="1" type="ORF">SAMN02745194_00883</name>
</gene>
<name>A0A1M6DBP6_9PROT</name>
<keyword evidence="2" id="KW-1185">Reference proteome</keyword>